<dbReference type="SFLD" id="SFLDG01082">
    <property type="entry name" value="B12-binding_domain_containing"/>
    <property type="match status" value="1"/>
</dbReference>
<evidence type="ECO:0000259" key="7">
    <source>
        <dbReference type="PROSITE" id="PS51918"/>
    </source>
</evidence>
<dbReference type="EMBL" id="QPJT01000001">
    <property type="protein sequence ID" value="RCX21011.1"/>
    <property type="molecule type" value="Genomic_DNA"/>
</dbReference>
<evidence type="ECO:0000256" key="5">
    <source>
        <dbReference type="ARBA" id="ARBA00023014"/>
    </source>
</evidence>
<dbReference type="PROSITE" id="PS51332">
    <property type="entry name" value="B12_BINDING"/>
    <property type="match status" value="1"/>
</dbReference>
<evidence type="ECO:0000256" key="2">
    <source>
        <dbReference type="ARBA" id="ARBA00022691"/>
    </source>
</evidence>
<organism evidence="8 9">
    <name type="scientific">Anaerobacterium chartisolvens</name>
    <dbReference type="NCBI Taxonomy" id="1297424"/>
    <lineage>
        <taxon>Bacteria</taxon>
        <taxon>Bacillati</taxon>
        <taxon>Bacillota</taxon>
        <taxon>Clostridia</taxon>
        <taxon>Eubacteriales</taxon>
        <taxon>Oscillospiraceae</taxon>
        <taxon>Anaerobacterium</taxon>
    </lineage>
</organism>
<dbReference type="GO" id="GO:0003824">
    <property type="term" value="F:catalytic activity"/>
    <property type="evidence" value="ECO:0007669"/>
    <property type="project" value="InterPro"/>
</dbReference>
<dbReference type="RefSeq" id="WP_114295956.1">
    <property type="nucleotide sequence ID" value="NZ_QPJT01000001.1"/>
</dbReference>
<dbReference type="CDD" id="cd01335">
    <property type="entry name" value="Radical_SAM"/>
    <property type="match status" value="1"/>
</dbReference>
<dbReference type="GO" id="GO:0046872">
    <property type="term" value="F:metal ion binding"/>
    <property type="evidence" value="ECO:0007669"/>
    <property type="project" value="UniProtKB-KW"/>
</dbReference>
<dbReference type="AlphaFoldDB" id="A0A369BHX3"/>
<dbReference type="InterPro" id="IPR058240">
    <property type="entry name" value="rSAM_sf"/>
</dbReference>
<dbReference type="SFLD" id="SFLDS00029">
    <property type="entry name" value="Radical_SAM"/>
    <property type="match status" value="1"/>
</dbReference>
<comment type="cofactor">
    <cofactor evidence="1">
        <name>[4Fe-4S] cluster</name>
        <dbReference type="ChEBI" id="CHEBI:49883"/>
    </cofactor>
</comment>
<comment type="caution">
    <text evidence="8">The sequence shown here is derived from an EMBL/GenBank/DDBJ whole genome shotgun (WGS) entry which is preliminary data.</text>
</comment>
<dbReference type="InterPro" id="IPR051198">
    <property type="entry name" value="BchE-like"/>
</dbReference>
<keyword evidence="5" id="KW-0411">Iron-sulfur</keyword>
<dbReference type="Gene3D" id="3.40.50.280">
    <property type="entry name" value="Cobalamin-binding domain"/>
    <property type="match status" value="1"/>
</dbReference>
<accession>A0A369BHX3</accession>
<evidence type="ECO:0000313" key="8">
    <source>
        <dbReference type="EMBL" id="RCX21011.1"/>
    </source>
</evidence>
<name>A0A369BHX3_9FIRM</name>
<evidence type="ECO:0000313" key="9">
    <source>
        <dbReference type="Proteomes" id="UP000253034"/>
    </source>
</evidence>
<gene>
    <name evidence="8" type="ORF">DFR58_101215</name>
</gene>
<dbReference type="InterPro" id="IPR007197">
    <property type="entry name" value="rSAM"/>
</dbReference>
<keyword evidence="3" id="KW-0479">Metal-binding</keyword>
<dbReference type="Pfam" id="PF02310">
    <property type="entry name" value="B12-binding"/>
    <property type="match status" value="1"/>
</dbReference>
<dbReference type="InterPro" id="IPR023404">
    <property type="entry name" value="rSAM_horseshoe"/>
</dbReference>
<dbReference type="InterPro" id="IPR034466">
    <property type="entry name" value="Methyltransferase_Class_B"/>
</dbReference>
<dbReference type="GO" id="GO:0051539">
    <property type="term" value="F:4 iron, 4 sulfur cluster binding"/>
    <property type="evidence" value="ECO:0007669"/>
    <property type="project" value="UniProtKB-KW"/>
</dbReference>
<keyword evidence="2" id="KW-0949">S-adenosyl-L-methionine</keyword>
<dbReference type="Pfam" id="PF04055">
    <property type="entry name" value="Radical_SAM"/>
    <property type="match status" value="1"/>
</dbReference>
<dbReference type="Proteomes" id="UP000253034">
    <property type="component" value="Unassembled WGS sequence"/>
</dbReference>
<dbReference type="PANTHER" id="PTHR43409">
    <property type="entry name" value="ANAEROBIC MAGNESIUM-PROTOPORPHYRIN IX MONOMETHYL ESTER CYCLASE-RELATED"/>
    <property type="match status" value="1"/>
</dbReference>
<dbReference type="SUPFAM" id="SSF102114">
    <property type="entry name" value="Radical SAM enzymes"/>
    <property type="match status" value="1"/>
</dbReference>
<dbReference type="PROSITE" id="PS51918">
    <property type="entry name" value="RADICAL_SAM"/>
    <property type="match status" value="1"/>
</dbReference>
<sequence length="437" mass="50297">MLKVYFINPKSGLESFSYELPLNICQLISCIKNKDFIEKIGVLDLEFDENDINLIDSIENSDNTIFCIPIYTYYSEETINLCKAIKRTKDLVKIVVGGPHATLVGENLLRDNTEIDFVLQGEGDYSLPELLRAINFSDAYNQVNGLIYRDESNNVLKTGEFDRIEDISCLPLQTKGFEYFNLKKVKDKIGFLPYISSRGCSYNCIFCSSSNIWKRKLKLIPASTVIKEIEYIKSLGFNYINFRDDFFTANNKWLDSLLSGLKDLGIVWGCETRIDAVNDDLLFRMKESGCELLRFGIETFNQKSLDIIGKKFKADLAVENLKKVIDMGFYEIRCSFMVGIPGESVDDVKNTISICRQLKSMKSRFWALAPVIGTEIYNNMEKYGIKFINQVFNSTYSNIETTSMTNTEINNLLEFIYDEFKHPLTYYHRDFSDIIVN</sequence>
<reference evidence="8 9" key="1">
    <citation type="submission" date="2018-07" db="EMBL/GenBank/DDBJ databases">
        <title>Genomic Encyclopedia of Type Strains, Phase IV (KMG-IV): sequencing the most valuable type-strain genomes for metagenomic binning, comparative biology and taxonomic classification.</title>
        <authorList>
            <person name="Goeker M."/>
        </authorList>
    </citation>
    <scope>NUCLEOTIDE SEQUENCE [LARGE SCALE GENOMIC DNA]</scope>
    <source>
        <strain evidence="8 9">DSM 27016</strain>
    </source>
</reference>
<dbReference type="OrthoDB" id="9801659at2"/>
<evidence type="ECO:0000259" key="6">
    <source>
        <dbReference type="PROSITE" id="PS51332"/>
    </source>
</evidence>
<proteinExistence type="predicted"/>
<dbReference type="GO" id="GO:0005829">
    <property type="term" value="C:cytosol"/>
    <property type="evidence" value="ECO:0007669"/>
    <property type="project" value="TreeGrafter"/>
</dbReference>
<keyword evidence="9" id="KW-1185">Reference proteome</keyword>
<dbReference type="Gene3D" id="3.80.30.20">
    <property type="entry name" value="tm_1862 like domain"/>
    <property type="match status" value="1"/>
</dbReference>
<evidence type="ECO:0000256" key="3">
    <source>
        <dbReference type="ARBA" id="ARBA00022723"/>
    </source>
</evidence>
<feature type="domain" description="B12-binding" evidence="6">
    <location>
        <begin position="3"/>
        <end position="141"/>
    </location>
</feature>
<dbReference type="InterPro" id="IPR006638">
    <property type="entry name" value="Elp3/MiaA/NifB-like_rSAM"/>
</dbReference>
<dbReference type="InterPro" id="IPR006158">
    <property type="entry name" value="Cobalamin-bd"/>
</dbReference>
<evidence type="ECO:0000256" key="4">
    <source>
        <dbReference type="ARBA" id="ARBA00023004"/>
    </source>
</evidence>
<dbReference type="PANTHER" id="PTHR43409:SF16">
    <property type="entry name" value="SLR0320 PROTEIN"/>
    <property type="match status" value="1"/>
</dbReference>
<evidence type="ECO:0000256" key="1">
    <source>
        <dbReference type="ARBA" id="ARBA00001966"/>
    </source>
</evidence>
<dbReference type="SFLD" id="SFLDG01123">
    <property type="entry name" value="methyltransferase_(Class_B)"/>
    <property type="match status" value="1"/>
</dbReference>
<feature type="domain" description="Radical SAM core" evidence="7">
    <location>
        <begin position="185"/>
        <end position="408"/>
    </location>
</feature>
<protein>
    <submittedName>
        <fullName evidence="8">Radical SAM superfamily enzyme YgiQ (UPF0313 family)</fullName>
    </submittedName>
</protein>
<dbReference type="SMART" id="SM00729">
    <property type="entry name" value="Elp3"/>
    <property type="match status" value="1"/>
</dbReference>
<keyword evidence="4" id="KW-0408">Iron</keyword>
<dbReference type="GO" id="GO:0031419">
    <property type="term" value="F:cobalamin binding"/>
    <property type="evidence" value="ECO:0007669"/>
    <property type="project" value="InterPro"/>
</dbReference>